<evidence type="ECO:0000313" key="2">
    <source>
        <dbReference type="EMBL" id="MFC4820752.1"/>
    </source>
</evidence>
<comment type="caution">
    <text evidence="2">The sequence shown here is derived from an EMBL/GenBank/DDBJ whole genome shotgun (WGS) entry which is preliminary data.</text>
</comment>
<dbReference type="EMBL" id="JBHSHD010000007">
    <property type="protein sequence ID" value="MFC4820752.1"/>
    <property type="molecule type" value="Genomic_DNA"/>
</dbReference>
<dbReference type="NCBIfam" id="TIGR04214">
    <property type="entry name" value="CSLREA_Nterm"/>
    <property type="match status" value="1"/>
</dbReference>
<dbReference type="InterPro" id="IPR059226">
    <property type="entry name" value="Choice_anch_Q_dom"/>
</dbReference>
<dbReference type="InterPro" id="IPR026457">
    <property type="entry name" value="CSLREA_Nterm"/>
</dbReference>
<organism evidence="2 3">
    <name type="scientific">Dokdonella ginsengisoli</name>
    <dbReference type="NCBI Taxonomy" id="363846"/>
    <lineage>
        <taxon>Bacteria</taxon>
        <taxon>Pseudomonadati</taxon>
        <taxon>Pseudomonadota</taxon>
        <taxon>Gammaproteobacteria</taxon>
        <taxon>Lysobacterales</taxon>
        <taxon>Rhodanobacteraceae</taxon>
        <taxon>Dokdonella</taxon>
    </lineage>
</organism>
<gene>
    <name evidence="2" type="ORF">ACFO6Q_10480</name>
</gene>
<keyword evidence="1" id="KW-0732">Signal</keyword>
<name>A0ABV9QZ43_9GAMM</name>
<dbReference type="Proteomes" id="UP001595886">
    <property type="component" value="Unassembled WGS sequence"/>
</dbReference>
<dbReference type="PANTHER" id="PTHR11319">
    <property type="entry name" value="G PROTEIN-COUPLED RECEPTOR-RELATED"/>
    <property type="match status" value="1"/>
</dbReference>
<proteinExistence type="predicted"/>
<dbReference type="NCBIfam" id="NF041518">
    <property type="entry name" value="choice_anch_Q"/>
    <property type="match status" value="2"/>
</dbReference>
<feature type="signal peptide" evidence="1">
    <location>
        <begin position="1"/>
        <end position="22"/>
    </location>
</feature>
<evidence type="ECO:0000256" key="1">
    <source>
        <dbReference type="SAM" id="SignalP"/>
    </source>
</evidence>
<dbReference type="RefSeq" id="WP_380020713.1">
    <property type="nucleotide sequence ID" value="NZ_JBHSHD010000007.1"/>
</dbReference>
<keyword evidence="3" id="KW-1185">Reference proteome</keyword>
<dbReference type="InterPro" id="IPR011050">
    <property type="entry name" value="Pectin_lyase_fold/virulence"/>
</dbReference>
<dbReference type="PANTHER" id="PTHR11319:SF35">
    <property type="entry name" value="OUTER MEMBRANE PROTEIN PMPC-RELATED"/>
    <property type="match status" value="1"/>
</dbReference>
<sequence length="769" mass="77363">MRSWKSFVAWPLAAAFAAPVQANSIVVNTVADQYGSDTAHCSLREAVRAANTDAAFGGCTAGGGIDLIDLPDGVFLLTRAGRDEDADATGDLDVAGDGVVVVGNGAAVSIVDGNGLDRIFHVQAGAALLLLSNLTLRNGDPLGGSSADDVYGGAVYMDGSGAISMTNVHVSASRAAQGGGVFVDGGASAFGISGSSFSLNHATDYGGAVLSRRELNATNSTFSGNSTGCVGSAIYFSDVDVEHTLASVTVADNHGGTRSNCIDAPALWNAFSSSATVRVRNSIVARNYSGFIEVNCDEITSDDYNLIGSAEDCDLLGTLTNTLTDVDPQLMPLFDYGNGTPSHMILPGSAAIGAGNPASPGSGGNACPPADQRGVDRSDCDIGAYEYRPTFTVSRQDDAADATPGNGQCNAVGGGCTLRAAIAEANERDEPTTIVLPAGTFRLTLPTVPNQDSGDLELAPAAALAVVGAGAGRSVVLGDGHDDQIFQLFSGANALLRLSVRGGTEQAQVSAGGVAVLNDPALLADVEISDNQGCFGGLHVRDHVIAERVSIHDNLAEVAGGCPYNGGGAYVGSGGVLEMRNSTVSGNRARQGGGGIFVEGGTARLVHVTITDNVADYAGGGTQGGGGLGRGGSGTVFLKNSIVAGNESGSGIGPDCAALVQSQDFNLIGNAAGCTLGGSAVHDLVGADPRLAPLGLYGGLLPVHPPRPDSPALDGVGVGQTFDRQMACRDGSLRSVAADQRGAARPEGGFCDIGAFEGSADSIFADGFD</sequence>
<dbReference type="InterPro" id="IPR006626">
    <property type="entry name" value="PbH1"/>
</dbReference>
<feature type="chain" id="PRO_5045574135" evidence="1">
    <location>
        <begin position="23"/>
        <end position="769"/>
    </location>
</feature>
<dbReference type="SUPFAM" id="SSF51126">
    <property type="entry name" value="Pectin lyase-like"/>
    <property type="match status" value="2"/>
</dbReference>
<accession>A0ABV9QZ43</accession>
<dbReference type="SMART" id="SM00710">
    <property type="entry name" value="PbH1"/>
    <property type="match status" value="6"/>
</dbReference>
<reference evidence="3" key="1">
    <citation type="journal article" date="2019" name="Int. J. Syst. Evol. Microbiol.">
        <title>The Global Catalogue of Microorganisms (GCM) 10K type strain sequencing project: providing services to taxonomists for standard genome sequencing and annotation.</title>
        <authorList>
            <consortium name="The Broad Institute Genomics Platform"/>
            <consortium name="The Broad Institute Genome Sequencing Center for Infectious Disease"/>
            <person name="Wu L."/>
            <person name="Ma J."/>
        </authorList>
    </citation>
    <scope>NUCLEOTIDE SEQUENCE [LARGE SCALE GENOMIC DNA]</scope>
    <source>
        <strain evidence="3">CCUG 30340</strain>
    </source>
</reference>
<evidence type="ECO:0000313" key="3">
    <source>
        <dbReference type="Proteomes" id="UP001595886"/>
    </source>
</evidence>
<protein>
    <submittedName>
        <fullName evidence="2">Choice-of-anchor Q domain-containing protein</fullName>
    </submittedName>
</protein>